<evidence type="ECO:0000256" key="4">
    <source>
        <dbReference type="ARBA" id="ARBA00022679"/>
    </source>
</evidence>
<gene>
    <name evidence="7" type="ORF">MNBD_NITROSPINAE02-1269</name>
</gene>
<dbReference type="EMBL" id="UOGE01000002">
    <property type="protein sequence ID" value="VAX15884.1"/>
    <property type="molecule type" value="Genomic_DNA"/>
</dbReference>
<dbReference type="GO" id="GO:0032259">
    <property type="term" value="P:methylation"/>
    <property type="evidence" value="ECO:0007669"/>
    <property type="project" value="UniProtKB-KW"/>
</dbReference>
<dbReference type="Pfam" id="PF01739">
    <property type="entry name" value="CheR"/>
    <property type="match status" value="1"/>
</dbReference>
<feature type="domain" description="CheR-type methyltransferase" evidence="6">
    <location>
        <begin position="4"/>
        <end position="283"/>
    </location>
</feature>
<keyword evidence="5" id="KW-0949">S-adenosyl-L-methionine</keyword>
<dbReference type="PROSITE" id="PS50123">
    <property type="entry name" value="CHER"/>
    <property type="match status" value="1"/>
</dbReference>
<evidence type="ECO:0000256" key="3">
    <source>
        <dbReference type="ARBA" id="ARBA00022603"/>
    </source>
</evidence>
<organism evidence="7">
    <name type="scientific">hydrothermal vent metagenome</name>
    <dbReference type="NCBI Taxonomy" id="652676"/>
    <lineage>
        <taxon>unclassified sequences</taxon>
        <taxon>metagenomes</taxon>
        <taxon>ecological metagenomes</taxon>
    </lineage>
</organism>
<dbReference type="InterPro" id="IPR050903">
    <property type="entry name" value="Bact_Chemotaxis_MeTrfase"/>
</dbReference>
<comment type="catalytic activity">
    <reaction evidence="1">
        <text>L-glutamyl-[protein] + S-adenosyl-L-methionine = [protein]-L-glutamate 5-O-methyl ester + S-adenosyl-L-homocysteine</text>
        <dbReference type="Rhea" id="RHEA:24452"/>
        <dbReference type="Rhea" id="RHEA-COMP:10208"/>
        <dbReference type="Rhea" id="RHEA-COMP:10311"/>
        <dbReference type="ChEBI" id="CHEBI:29973"/>
        <dbReference type="ChEBI" id="CHEBI:57856"/>
        <dbReference type="ChEBI" id="CHEBI:59789"/>
        <dbReference type="ChEBI" id="CHEBI:82795"/>
        <dbReference type="EC" id="2.1.1.80"/>
    </reaction>
</comment>
<dbReference type="GO" id="GO:0008983">
    <property type="term" value="F:protein-glutamate O-methyltransferase activity"/>
    <property type="evidence" value="ECO:0007669"/>
    <property type="project" value="UniProtKB-EC"/>
</dbReference>
<evidence type="ECO:0000256" key="2">
    <source>
        <dbReference type="ARBA" id="ARBA00012534"/>
    </source>
</evidence>
<dbReference type="Gene3D" id="1.10.155.10">
    <property type="entry name" value="Chemotaxis receptor methyltransferase CheR, N-terminal domain"/>
    <property type="match status" value="1"/>
</dbReference>
<dbReference type="SUPFAM" id="SSF53335">
    <property type="entry name" value="S-adenosyl-L-methionine-dependent methyltransferases"/>
    <property type="match status" value="1"/>
</dbReference>
<evidence type="ECO:0000259" key="6">
    <source>
        <dbReference type="PROSITE" id="PS50123"/>
    </source>
</evidence>
<dbReference type="SMART" id="SM00138">
    <property type="entry name" value="MeTrc"/>
    <property type="match status" value="1"/>
</dbReference>
<dbReference type="PRINTS" id="PR00996">
    <property type="entry name" value="CHERMTFRASE"/>
</dbReference>
<dbReference type="PANTHER" id="PTHR24422">
    <property type="entry name" value="CHEMOTAXIS PROTEIN METHYLTRANSFERASE"/>
    <property type="match status" value="1"/>
</dbReference>
<evidence type="ECO:0000313" key="7">
    <source>
        <dbReference type="EMBL" id="VAX15884.1"/>
    </source>
</evidence>
<dbReference type="SUPFAM" id="SSF47757">
    <property type="entry name" value="Chemotaxis receptor methyltransferase CheR, N-terminal domain"/>
    <property type="match status" value="1"/>
</dbReference>
<dbReference type="InterPro" id="IPR026024">
    <property type="entry name" value="Chemotaxis_MeTrfase_CheR"/>
</dbReference>
<dbReference type="InterPro" id="IPR022642">
    <property type="entry name" value="CheR_C"/>
</dbReference>
<accession>A0A3B1BVI3</accession>
<dbReference type="PIRSF" id="PIRSF000410">
    <property type="entry name" value="CheR"/>
    <property type="match status" value="1"/>
</dbReference>
<keyword evidence="4 7" id="KW-0808">Transferase</keyword>
<dbReference type="Gene3D" id="3.40.50.150">
    <property type="entry name" value="Vaccinia Virus protein VP39"/>
    <property type="match status" value="1"/>
</dbReference>
<dbReference type="Pfam" id="PF03705">
    <property type="entry name" value="CheR_N"/>
    <property type="match status" value="1"/>
</dbReference>
<dbReference type="InterPro" id="IPR036804">
    <property type="entry name" value="CheR_N_sf"/>
</dbReference>
<dbReference type="InterPro" id="IPR000780">
    <property type="entry name" value="CheR_MeTrfase"/>
</dbReference>
<sequence length="283" mass="32903">MAMSFSASVDLSDKEFEMFRDLVFKKSGISLHEGKKELVRTRLGALVRKGGFKSYKEYYHFVENDKTEMEIVSLLDAISTNLTSFFREPSHFTFLTETIIPQIVESKRATGDKDVRVWSAGCSSGEEPYSLAFTLMDHMETIQTWNVKILATDLSTQVLEMAKKGLYKDDRVKAMPQNILRKYFQKGVKDNSGTYRVRPEAQQMISFKRFNLMDPTFPFHKKFSFIFCRNVMIYFDKPTQQKLIAKYYNVLEPNGYLLIGHSESLTGVKHQFKYIKPTIYRKS</sequence>
<dbReference type="InterPro" id="IPR029063">
    <property type="entry name" value="SAM-dependent_MTases_sf"/>
</dbReference>
<evidence type="ECO:0000256" key="5">
    <source>
        <dbReference type="ARBA" id="ARBA00022691"/>
    </source>
</evidence>
<evidence type="ECO:0000256" key="1">
    <source>
        <dbReference type="ARBA" id="ARBA00001541"/>
    </source>
</evidence>
<name>A0A3B1BVI3_9ZZZZ</name>
<dbReference type="PANTHER" id="PTHR24422:SF19">
    <property type="entry name" value="CHEMOTAXIS PROTEIN METHYLTRANSFERASE"/>
    <property type="match status" value="1"/>
</dbReference>
<reference evidence="7" key="1">
    <citation type="submission" date="2018-06" db="EMBL/GenBank/DDBJ databases">
        <authorList>
            <person name="Zhirakovskaya E."/>
        </authorList>
    </citation>
    <scope>NUCLEOTIDE SEQUENCE</scope>
</reference>
<dbReference type="EC" id="2.1.1.80" evidence="2"/>
<keyword evidence="3 7" id="KW-0489">Methyltransferase</keyword>
<dbReference type="AlphaFoldDB" id="A0A3B1BVI3"/>
<proteinExistence type="predicted"/>
<dbReference type="InterPro" id="IPR022641">
    <property type="entry name" value="CheR_N"/>
</dbReference>
<protein>
    <recommendedName>
        <fullName evidence="2">protein-glutamate O-methyltransferase</fullName>
        <ecNumber evidence="2">2.1.1.80</ecNumber>
    </recommendedName>
</protein>